<dbReference type="EMBL" id="JABCRI010000022">
    <property type="protein sequence ID" value="KAF8379221.1"/>
    <property type="molecule type" value="Genomic_DNA"/>
</dbReference>
<dbReference type="OMA" id="GAVENAY"/>
<dbReference type="Proteomes" id="UP000655225">
    <property type="component" value="Unassembled WGS sequence"/>
</dbReference>
<keyword evidence="1" id="KW-1133">Transmembrane helix</keyword>
<feature type="transmembrane region" description="Helical" evidence="1">
    <location>
        <begin position="796"/>
        <end position="816"/>
    </location>
</feature>
<dbReference type="GO" id="GO:0060090">
    <property type="term" value="F:molecular adaptor activity"/>
    <property type="evidence" value="ECO:0007669"/>
    <property type="project" value="TreeGrafter"/>
</dbReference>
<reference evidence="4 5" key="1">
    <citation type="submission" date="2020-04" db="EMBL/GenBank/DDBJ databases">
        <title>Plant Genome Project.</title>
        <authorList>
            <person name="Zhang R.-G."/>
        </authorList>
    </citation>
    <scope>NUCLEOTIDE SEQUENCE [LARGE SCALE GENOMIC DNA]</scope>
    <source>
        <strain evidence="4">YNK0</strain>
        <tissue evidence="4">Leaf</tissue>
    </source>
</reference>
<evidence type="ECO:0000313" key="5">
    <source>
        <dbReference type="Proteomes" id="UP000655225"/>
    </source>
</evidence>
<dbReference type="AlphaFoldDB" id="A0A834YBS5"/>
<keyword evidence="1" id="KW-0472">Membrane</keyword>
<evidence type="ECO:0000259" key="3">
    <source>
        <dbReference type="Pfam" id="PF16418"/>
    </source>
</evidence>
<dbReference type="InterPro" id="IPR032194">
    <property type="entry name" value="CNOT1_HEAT"/>
</dbReference>
<comment type="caution">
    <text evidence="4">The sequence shown here is derived from an EMBL/GenBank/DDBJ whole genome shotgun (WGS) entry which is preliminary data.</text>
</comment>
<proteinExistence type="predicted"/>
<keyword evidence="5" id="KW-1185">Reference proteome</keyword>
<dbReference type="Gene3D" id="1.25.40.840">
    <property type="entry name" value="CCR4-NOT transcription complex subunit 1 TTP binding domain"/>
    <property type="match status" value="1"/>
</dbReference>
<protein>
    <submittedName>
        <fullName evidence="4">Uncharacterized protein</fullName>
    </submittedName>
</protein>
<dbReference type="GO" id="GO:0000288">
    <property type="term" value="P:nuclear-transcribed mRNA catabolic process, deadenylation-dependent decay"/>
    <property type="evidence" value="ECO:0007669"/>
    <property type="project" value="TreeGrafter"/>
</dbReference>
<dbReference type="PANTHER" id="PTHR13162:SF8">
    <property type="entry name" value="CCR4-NOT TRANSCRIPTION COMPLEX SUBUNIT 1"/>
    <property type="match status" value="1"/>
</dbReference>
<dbReference type="GO" id="GO:0000932">
    <property type="term" value="C:P-body"/>
    <property type="evidence" value="ECO:0007669"/>
    <property type="project" value="TreeGrafter"/>
</dbReference>
<dbReference type="PANTHER" id="PTHR13162">
    <property type="entry name" value="CCR4-NOT TRANSCRIPTION COMPLEX"/>
    <property type="match status" value="1"/>
</dbReference>
<dbReference type="GO" id="GO:0030015">
    <property type="term" value="C:CCR4-NOT core complex"/>
    <property type="evidence" value="ECO:0007669"/>
    <property type="project" value="InterPro"/>
</dbReference>
<keyword evidence="1" id="KW-0812">Transmembrane</keyword>
<evidence type="ECO:0000256" key="1">
    <source>
        <dbReference type="SAM" id="Phobius"/>
    </source>
</evidence>
<evidence type="ECO:0000313" key="4">
    <source>
        <dbReference type="EMBL" id="KAF8379221.1"/>
    </source>
</evidence>
<sequence>MLLFSSIISNQIRFSLQSLNDSNFADVFRELCQPVSFGQFVEYGNEGSILLLQTCLDHMNFHGGDIQSMQLKPDFLAALFRYFLGRPNFSTVFCEALRTTVINEGFLGDLCNALHLSVSEKIGIGLALSDSEDLDIRMTGQSFCMAQIEELCANPASIDSHEQIQNILMFLHQSEGLAKHVDSFMQILSLLQLKGRNPFILDPLLSDDLHEANVLRNLDLFYECSENDFDAVLAEMEKETSMADIMKELGYGCTINASHCKEILSLFLPLTEVTISRILSTIAHTYTGLEDSHNTYLTFCSALGSNSSSDSLWLSSWNVDVLVDSINQLAPGTDWVHVMENLDHDGFYFPNEGAFCFFMSVYAHACQDQFPLHAICGSVWKNAEGQLSFLRYAVSAPPEMFTFTHSARQLAYADAVHGHKLSHGHANYAWLCLDLLEVLCQLAERGHAGSVRSILEYPLKHCPEVLLLGMAQINAAFNLILNEVSSTVFPMIVGNAMGSGMILHLWHANPNIVLRGFVDIHNTDPDNMTRILGICQELKVKPGRDLILSSVLEMTPFSFSIRLAALASRKEQINLDKWLNDNLSTYRDIFFEECLKFLKEIPIDAAQDVSGNPFERTGAVENAYWETSSILLKVLQAHTGQITSHQLSEEMTRLHVATTHANPRLQNGGATDSSASDRYADDIEAEANSYFNQIFNGQLTIDAAVQMLARFKESSEKRKDNSYVYDKVTSLPLSLTDGSKELGSQLDSGNIQRREKNGEWLISICATFTRRSKKNMLIREESFQRILAAAGRLAPLFLKLWLWWIIIFGIPLHAWCKDTMKKLEKLVAGFIGIQIVVEGKDLEVAKLSSNLVLTLERFAGRRMGFGEEDVEIDVNVNNSAWSEGSASYDQVSVRGAENDVEDFMSWCVKMEAPVPEVLCEA</sequence>
<dbReference type="OrthoDB" id="1933107at2759"/>
<name>A0A834YBS5_TETSI</name>
<accession>A0A834YBS5</accession>
<dbReference type="Pfam" id="PF16418">
    <property type="entry name" value="CNOT1_HEAT"/>
    <property type="match status" value="1"/>
</dbReference>
<dbReference type="InterPro" id="IPR032193">
    <property type="entry name" value="CNOT1_TTP_bind"/>
</dbReference>
<dbReference type="InterPro" id="IPR040398">
    <property type="entry name" value="Not1"/>
</dbReference>
<evidence type="ECO:0000259" key="2">
    <source>
        <dbReference type="Pfam" id="PF16417"/>
    </source>
</evidence>
<dbReference type="Pfam" id="PF16417">
    <property type="entry name" value="CNOT1_TTP_bind"/>
    <property type="match status" value="1"/>
</dbReference>
<organism evidence="4 5">
    <name type="scientific">Tetracentron sinense</name>
    <name type="common">Spur-leaf</name>
    <dbReference type="NCBI Taxonomy" id="13715"/>
    <lineage>
        <taxon>Eukaryota</taxon>
        <taxon>Viridiplantae</taxon>
        <taxon>Streptophyta</taxon>
        <taxon>Embryophyta</taxon>
        <taxon>Tracheophyta</taxon>
        <taxon>Spermatophyta</taxon>
        <taxon>Magnoliopsida</taxon>
        <taxon>Trochodendrales</taxon>
        <taxon>Trochodendraceae</taxon>
        <taxon>Tetracentron</taxon>
    </lineage>
</organism>
<dbReference type="GO" id="GO:0017148">
    <property type="term" value="P:negative regulation of translation"/>
    <property type="evidence" value="ECO:0007669"/>
    <property type="project" value="InterPro"/>
</dbReference>
<gene>
    <name evidence="4" type="ORF">HHK36_028651</name>
</gene>
<feature type="domain" description="CCR4-NOT transcription complex subunit 1 HEAT repeat" evidence="3">
    <location>
        <begin position="482"/>
        <end position="636"/>
    </location>
</feature>
<feature type="domain" description="CCR4-NOT transcription complex subunit 1 TTP binding" evidence="2">
    <location>
        <begin position="659"/>
        <end position="721"/>
    </location>
</feature>
<dbReference type="InterPro" id="IPR038535">
    <property type="entry name" value="CNOT1_TTP_bind_sf"/>
</dbReference>